<protein>
    <recommendedName>
        <fullName evidence="14">Peptidase A1 domain-containing protein</fullName>
    </recommendedName>
</protein>
<keyword evidence="8 13" id="KW-1133">Transmembrane helix</keyword>
<reference evidence="15 16" key="1">
    <citation type="submission" date="2023-03" db="EMBL/GenBank/DDBJ databases">
        <title>High-quality genome of Scylla paramamosain provides insights in environmental adaptation.</title>
        <authorList>
            <person name="Zhang L."/>
        </authorList>
    </citation>
    <scope>NUCLEOTIDE SEQUENCE [LARGE SCALE GENOMIC DNA]</scope>
    <source>
        <strain evidence="15">LZ_2023a</strain>
        <tissue evidence="15">Muscle</tissue>
    </source>
</reference>
<evidence type="ECO:0000256" key="2">
    <source>
        <dbReference type="ARBA" id="ARBA00007447"/>
    </source>
</evidence>
<dbReference type="AlphaFoldDB" id="A0AAW0U376"/>
<keyword evidence="10" id="KW-0865">Zymogen</keyword>
<evidence type="ECO:0000256" key="10">
    <source>
        <dbReference type="ARBA" id="ARBA00023145"/>
    </source>
</evidence>
<comment type="subcellular location">
    <subcellularLocation>
        <location evidence="1">Membrane</location>
        <topology evidence="1">Single-pass type I membrane protein</topology>
    </subcellularLocation>
</comment>
<keyword evidence="6 12" id="KW-0064">Aspartyl protease</keyword>
<dbReference type="Proteomes" id="UP001487740">
    <property type="component" value="Unassembled WGS sequence"/>
</dbReference>
<dbReference type="Pfam" id="PF00026">
    <property type="entry name" value="Asp"/>
    <property type="match status" value="1"/>
</dbReference>
<dbReference type="EMBL" id="JARAKH010000019">
    <property type="protein sequence ID" value="KAK8394450.1"/>
    <property type="molecule type" value="Genomic_DNA"/>
</dbReference>
<feature type="transmembrane region" description="Helical" evidence="13">
    <location>
        <begin position="444"/>
        <end position="465"/>
    </location>
</feature>
<evidence type="ECO:0000256" key="6">
    <source>
        <dbReference type="ARBA" id="ARBA00022750"/>
    </source>
</evidence>
<dbReference type="InterPro" id="IPR009119">
    <property type="entry name" value="BACE"/>
</dbReference>
<keyword evidence="7 12" id="KW-0378">Hydrolase</keyword>
<proteinExistence type="inferred from homology"/>
<dbReference type="PROSITE" id="PS51767">
    <property type="entry name" value="PEPTIDASE_A1"/>
    <property type="match status" value="1"/>
</dbReference>
<dbReference type="PRINTS" id="PR01815">
    <property type="entry name" value="BACEFAMILY"/>
</dbReference>
<dbReference type="InterPro" id="IPR001969">
    <property type="entry name" value="Aspartic_peptidase_AS"/>
</dbReference>
<gene>
    <name evidence="15" type="ORF">O3P69_006561</name>
</gene>
<evidence type="ECO:0000256" key="12">
    <source>
        <dbReference type="RuleBase" id="RU000454"/>
    </source>
</evidence>
<accession>A0AAW0U376</accession>
<dbReference type="PRINTS" id="PR00792">
    <property type="entry name" value="PEPSIN"/>
</dbReference>
<evidence type="ECO:0000256" key="4">
    <source>
        <dbReference type="ARBA" id="ARBA00022692"/>
    </source>
</evidence>
<dbReference type="PANTHER" id="PTHR47965">
    <property type="entry name" value="ASPARTYL PROTEASE-RELATED"/>
    <property type="match status" value="1"/>
</dbReference>
<name>A0AAW0U376_SCYPA</name>
<dbReference type="InterPro" id="IPR001461">
    <property type="entry name" value="Aspartic_peptidase_A1"/>
</dbReference>
<evidence type="ECO:0000256" key="11">
    <source>
        <dbReference type="PIRSR" id="PIRSR601461-1"/>
    </source>
</evidence>
<feature type="active site" evidence="11">
    <location>
        <position position="87"/>
    </location>
</feature>
<dbReference type="InterPro" id="IPR033121">
    <property type="entry name" value="PEPTIDASE_A1"/>
</dbReference>
<evidence type="ECO:0000313" key="15">
    <source>
        <dbReference type="EMBL" id="KAK8394450.1"/>
    </source>
</evidence>
<sequence>MKGSATHLSCDSLGMALHVHWWLLGCHVVSFIACITIHSTSTLPPDLPTPSPPSSAHSWNLFGRPGDGYYTSVEVGTPSQKFNVLVDTGSSNFAIAAVMQKELDSYFEAKNSSSFVDLEKEVEVGYTQGSWSGRLGKDVVLFPALQAGTTPYLMDLVLITSSHNFYVNNSQWQGIVGLAFPVLAKPQGAVQPWIDEVILRDNLTNAFTLELCGPSREAGPSSHYGRLTLGSGSGSCSPVAVSCPIRRKWFYEVVVTALSLQGKEVSIPCIKFNTDKTIVDSGTSNLRLPPEVFKAVMKELKLQASGGMNPPLPEGFWSGNEEACWPESSKLWMNFPNLTIHLATGNHSAITITVGPRSYLRPAPDSVSTSLLDCWVLGIEESQTGTVLGAVILEGLCVTFDRAQGVITFSESTCGPLVTLSETHNTEDMSVCMYTPKRVGALTLASYIMGGLLGFLSLPLVLAALRCSSKEGWWPLLLLPNLWLRMVAHPVAAQPVVKDGGPSCCCPACGEGWWPHLLLPNM</sequence>
<dbReference type="PROSITE" id="PS51257">
    <property type="entry name" value="PROKAR_LIPOPROTEIN"/>
    <property type="match status" value="1"/>
</dbReference>
<keyword evidence="9 13" id="KW-0472">Membrane</keyword>
<dbReference type="GO" id="GO:0005802">
    <property type="term" value="C:trans-Golgi network"/>
    <property type="evidence" value="ECO:0007669"/>
    <property type="project" value="TreeGrafter"/>
</dbReference>
<dbReference type="Gene3D" id="2.40.70.10">
    <property type="entry name" value="Acid Proteases"/>
    <property type="match status" value="2"/>
</dbReference>
<comment type="similarity">
    <text evidence="2 12">Belongs to the peptidase A1 family.</text>
</comment>
<evidence type="ECO:0000256" key="8">
    <source>
        <dbReference type="ARBA" id="ARBA00022989"/>
    </source>
</evidence>
<dbReference type="InterPro" id="IPR021109">
    <property type="entry name" value="Peptidase_aspartic_dom_sf"/>
</dbReference>
<organism evidence="15 16">
    <name type="scientific">Scylla paramamosain</name>
    <name type="common">Mud crab</name>
    <dbReference type="NCBI Taxonomy" id="85552"/>
    <lineage>
        <taxon>Eukaryota</taxon>
        <taxon>Metazoa</taxon>
        <taxon>Ecdysozoa</taxon>
        <taxon>Arthropoda</taxon>
        <taxon>Crustacea</taxon>
        <taxon>Multicrustacea</taxon>
        <taxon>Malacostraca</taxon>
        <taxon>Eumalacostraca</taxon>
        <taxon>Eucarida</taxon>
        <taxon>Decapoda</taxon>
        <taxon>Pleocyemata</taxon>
        <taxon>Brachyura</taxon>
        <taxon>Eubrachyura</taxon>
        <taxon>Portunoidea</taxon>
        <taxon>Portunidae</taxon>
        <taxon>Portuninae</taxon>
        <taxon>Scylla</taxon>
    </lineage>
</organism>
<comment type="caution">
    <text evidence="15">The sequence shown here is derived from an EMBL/GenBank/DDBJ whole genome shotgun (WGS) entry which is preliminary data.</text>
</comment>
<dbReference type="GO" id="GO:0050435">
    <property type="term" value="P:amyloid-beta metabolic process"/>
    <property type="evidence" value="ECO:0007669"/>
    <property type="project" value="TreeGrafter"/>
</dbReference>
<evidence type="ECO:0000256" key="3">
    <source>
        <dbReference type="ARBA" id="ARBA00022670"/>
    </source>
</evidence>
<evidence type="ECO:0000256" key="9">
    <source>
        <dbReference type="ARBA" id="ARBA00023136"/>
    </source>
</evidence>
<dbReference type="GO" id="GO:0005768">
    <property type="term" value="C:endosome"/>
    <property type="evidence" value="ECO:0007669"/>
    <property type="project" value="TreeGrafter"/>
</dbReference>
<feature type="domain" description="Peptidase A1" evidence="14">
    <location>
        <begin position="69"/>
        <end position="410"/>
    </location>
</feature>
<keyword evidence="3 12" id="KW-0645">Protease</keyword>
<evidence type="ECO:0000256" key="1">
    <source>
        <dbReference type="ARBA" id="ARBA00004479"/>
    </source>
</evidence>
<dbReference type="GO" id="GO:0006509">
    <property type="term" value="P:membrane protein ectodomain proteolysis"/>
    <property type="evidence" value="ECO:0007669"/>
    <property type="project" value="TreeGrafter"/>
</dbReference>
<dbReference type="PANTHER" id="PTHR47965:SF12">
    <property type="entry name" value="ASPARTIC PROTEINASE 3-RELATED"/>
    <property type="match status" value="1"/>
</dbReference>
<keyword evidence="16" id="KW-1185">Reference proteome</keyword>
<dbReference type="SUPFAM" id="SSF50630">
    <property type="entry name" value="Acid proteases"/>
    <property type="match status" value="1"/>
</dbReference>
<evidence type="ECO:0000313" key="16">
    <source>
        <dbReference type="Proteomes" id="UP001487740"/>
    </source>
</evidence>
<dbReference type="FunFam" id="2.40.70.10:FF:000007">
    <property type="entry name" value="Beta-secretase 1"/>
    <property type="match status" value="1"/>
</dbReference>
<keyword evidence="5" id="KW-0732">Signal</keyword>
<keyword evidence="4 13" id="KW-0812">Transmembrane</keyword>
<dbReference type="GO" id="GO:0004190">
    <property type="term" value="F:aspartic-type endopeptidase activity"/>
    <property type="evidence" value="ECO:0007669"/>
    <property type="project" value="UniProtKB-KW"/>
</dbReference>
<evidence type="ECO:0000256" key="13">
    <source>
        <dbReference type="SAM" id="Phobius"/>
    </source>
</evidence>
<evidence type="ECO:0000256" key="7">
    <source>
        <dbReference type="ARBA" id="ARBA00022801"/>
    </source>
</evidence>
<evidence type="ECO:0000256" key="5">
    <source>
        <dbReference type="ARBA" id="ARBA00022729"/>
    </source>
</evidence>
<dbReference type="PROSITE" id="PS00141">
    <property type="entry name" value="ASP_PROTEASE"/>
    <property type="match status" value="1"/>
</dbReference>
<feature type="active site" evidence="11">
    <location>
        <position position="280"/>
    </location>
</feature>
<evidence type="ECO:0000259" key="14">
    <source>
        <dbReference type="PROSITE" id="PS51767"/>
    </source>
</evidence>
<dbReference type="GO" id="GO:0005886">
    <property type="term" value="C:plasma membrane"/>
    <property type="evidence" value="ECO:0007669"/>
    <property type="project" value="TreeGrafter"/>
</dbReference>